<dbReference type="Proteomes" id="UP001417504">
    <property type="component" value="Unassembled WGS sequence"/>
</dbReference>
<dbReference type="AlphaFoldDB" id="A0AAP0HVG6"/>
<evidence type="ECO:0000313" key="2">
    <source>
        <dbReference type="EMBL" id="KAK9103048.1"/>
    </source>
</evidence>
<gene>
    <name evidence="2" type="ORF">Sjap_020302</name>
</gene>
<accession>A0AAP0HVG6</accession>
<reference evidence="2 3" key="1">
    <citation type="submission" date="2024-01" db="EMBL/GenBank/DDBJ databases">
        <title>Genome assemblies of Stephania.</title>
        <authorList>
            <person name="Yang L."/>
        </authorList>
    </citation>
    <scope>NUCLEOTIDE SEQUENCE [LARGE SCALE GENOMIC DNA]</scope>
    <source>
        <strain evidence="2">QJT</strain>
        <tissue evidence="2">Leaf</tissue>
    </source>
</reference>
<name>A0AAP0HVG6_9MAGN</name>
<organism evidence="2 3">
    <name type="scientific">Stephania japonica</name>
    <dbReference type="NCBI Taxonomy" id="461633"/>
    <lineage>
        <taxon>Eukaryota</taxon>
        <taxon>Viridiplantae</taxon>
        <taxon>Streptophyta</taxon>
        <taxon>Embryophyta</taxon>
        <taxon>Tracheophyta</taxon>
        <taxon>Spermatophyta</taxon>
        <taxon>Magnoliopsida</taxon>
        <taxon>Ranunculales</taxon>
        <taxon>Menispermaceae</taxon>
        <taxon>Menispermoideae</taxon>
        <taxon>Cissampelideae</taxon>
        <taxon>Stephania</taxon>
    </lineage>
</organism>
<evidence type="ECO:0000313" key="3">
    <source>
        <dbReference type="Proteomes" id="UP001417504"/>
    </source>
</evidence>
<feature type="region of interest" description="Disordered" evidence="1">
    <location>
        <begin position="262"/>
        <end position="282"/>
    </location>
</feature>
<comment type="caution">
    <text evidence="2">The sequence shown here is derived from an EMBL/GenBank/DDBJ whole genome shotgun (WGS) entry which is preliminary data.</text>
</comment>
<dbReference type="EMBL" id="JBBNAE010000008">
    <property type="protein sequence ID" value="KAK9103048.1"/>
    <property type="molecule type" value="Genomic_DNA"/>
</dbReference>
<evidence type="ECO:0000256" key="1">
    <source>
        <dbReference type="SAM" id="MobiDB-lite"/>
    </source>
</evidence>
<keyword evidence="3" id="KW-1185">Reference proteome</keyword>
<proteinExistence type="predicted"/>
<sequence>MARARRWRVEVLRPRSSQDNKQYSIDRTEIREAMTGVRWTRVRVRDPGIDRLRGRRDVDVIVVSAFKEFFSVGRTFMFGNIGSSGTGETLKSHLHHISRSSLPHAGWTGSIKKKKKKCSSALFMEKRRYGLHACVARLVDGVREAHWWDPKIRGMVTSIIHVAGFYMSLILGTPVHSYWDGGVFPFIYPKSHTLSDATRKFLHSTTHDVKRFSVKDLIHCDTDYDHNNDNNTWRDYARYGSRGKAIRDEERRLNARATAGVATSRRGWSSGPRETLHSQSVASPRVRDMAIKNGKFQSIHNSELHLMIKERISLSLCTTAMFRKRLEKRSSVKDLTHCDTDYDHNNDNNGPYLYIELAKLTEVIEYRHRDASEDAPRVLCEPRDRVAGLVVRDMAIKNGKFQSIHNSELQLMIKERISLILCTTAMFRKRLVKFMQYR</sequence>
<protein>
    <submittedName>
        <fullName evidence="2">Uncharacterized protein</fullName>
    </submittedName>
</protein>